<organism evidence="1 2">
    <name type="scientific">Tepidimonas taiwanensis</name>
    <dbReference type="NCBI Taxonomy" id="307486"/>
    <lineage>
        <taxon>Bacteria</taxon>
        <taxon>Pseudomonadati</taxon>
        <taxon>Pseudomonadota</taxon>
        <taxon>Betaproteobacteria</taxon>
        <taxon>Burkholderiales</taxon>
        <taxon>Tepidimonas</taxon>
    </lineage>
</organism>
<dbReference type="Pfam" id="PF02924">
    <property type="entry name" value="HDPD"/>
    <property type="match status" value="1"/>
</dbReference>
<dbReference type="EMBL" id="VJOM01000006">
    <property type="protein sequence ID" value="TSE33001.1"/>
    <property type="molecule type" value="Genomic_DNA"/>
</dbReference>
<protein>
    <submittedName>
        <fullName evidence="1">Bacteriophage lambda head decoration protein D</fullName>
    </submittedName>
</protein>
<proteinExistence type="predicted"/>
<dbReference type="Gene3D" id="2.40.300.10">
    <property type="entry name" value="Head decoration protein D"/>
    <property type="match status" value="1"/>
</dbReference>
<dbReference type="RefSeq" id="WP_143897628.1">
    <property type="nucleotide sequence ID" value="NZ_CP083911.1"/>
</dbReference>
<evidence type="ECO:0000313" key="2">
    <source>
        <dbReference type="Proteomes" id="UP000317763"/>
    </source>
</evidence>
<sequence length="123" mass="12620">MPTMTKTIGDFLKYEAPHGYSREDVTVASGQTLVPGQVVGRITASGKIAAFNPTASDGTQNAVGIAFDAVDASGGDKPGVIIARHAIVVDRDNLVFAGSPTNAQKDAAVAQLKALGILARKTV</sequence>
<accession>A0A554XAY4</accession>
<gene>
    <name evidence="1" type="ORF">Ttaiw_00862</name>
</gene>
<dbReference type="InterPro" id="IPR004195">
    <property type="entry name" value="Head_decoration_D"/>
</dbReference>
<dbReference type="AlphaFoldDB" id="A0A554XAY4"/>
<dbReference type="Proteomes" id="UP000317763">
    <property type="component" value="Unassembled WGS sequence"/>
</dbReference>
<name>A0A554XAY4_9BURK</name>
<keyword evidence="2" id="KW-1185">Reference proteome</keyword>
<evidence type="ECO:0000313" key="1">
    <source>
        <dbReference type="EMBL" id="TSE33001.1"/>
    </source>
</evidence>
<dbReference type="OrthoDB" id="9099687at2"/>
<comment type="caution">
    <text evidence="1">The sequence shown here is derived from an EMBL/GenBank/DDBJ whole genome shotgun (WGS) entry which is preliminary data.</text>
</comment>
<reference evidence="1 2" key="1">
    <citation type="submission" date="2019-07" db="EMBL/GenBank/DDBJ databases">
        <title>Tepidimonas taiwanensis I1-1 draft genome.</title>
        <authorList>
            <person name="Da Costa M.S."/>
            <person name="Froufe H.J.C."/>
            <person name="Egas C."/>
            <person name="Albuquerque L."/>
        </authorList>
    </citation>
    <scope>NUCLEOTIDE SEQUENCE [LARGE SCALE GENOMIC DNA]</scope>
    <source>
        <strain evidence="1 2">I1-1</strain>
    </source>
</reference>